<dbReference type="RefSeq" id="XP_008901625.1">
    <property type="nucleotide sequence ID" value="XM_008903377.1"/>
</dbReference>
<dbReference type="GeneID" id="20190936"/>
<evidence type="ECO:0000313" key="2">
    <source>
        <dbReference type="Proteomes" id="UP000018817"/>
    </source>
</evidence>
<proteinExistence type="predicted"/>
<dbReference type="VEuPathDB" id="FungiDB:PPTG_22337"/>
<evidence type="ECO:0000313" key="1">
    <source>
        <dbReference type="EMBL" id="ETN13341.1"/>
    </source>
</evidence>
<name>W2QKC3_PHYN3</name>
<dbReference type="AlphaFoldDB" id="W2QKC3"/>
<gene>
    <name evidence="1" type="ORF">PPTG_22337</name>
</gene>
<protein>
    <submittedName>
        <fullName evidence="1">Uncharacterized protein</fullName>
    </submittedName>
</protein>
<dbReference type="Proteomes" id="UP000018817">
    <property type="component" value="Unassembled WGS sequence"/>
</dbReference>
<reference evidence="2" key="1">
    <citation type="submission" date="2011-12" db="EMBL/GenBank/DDBJ databases">
        <authorList>
            <consortium name="The Broad Institute Genome Sequencing Platform"/>
            <person name="Russ C."/>
            <person name="Tyler B."/>
            <person name="Panabieres F."/>
            <person name="Shan W."/>
            <person name="Tripathy S."/>
            <person name="Grunwald N."/>
            <person name="Machado M."/>
            <person name="Young S.K."/>
            <person name="Zeng Q."/>
            <person name="Gargeya S."/>
            <person name="Fitzgerald M."/>
            <person name="Haas B."/>
            <person name="Abouelleil A."/>
            <person name="Alvarado L."/>
            <person name="Arachchi H.M."/>
            <person name="Berlin A."/>
            <person name="Chapman S.B."/>
            <person name="Gearin G."/>
            <person name="Goldberg J."/>
            <person name="Griggs A."/>
            <person name="Gujja S."/>
            <person name="Hansen M."/>
            <person name="Heiman D."/>
            <person name="Howarth C."/>
            <person name="Larimer J."/>
            <person name="Lui A."/>
            <person name="MacDonald P.J.P."/>
            <person name="McCowen C."/>
            <person name="Montmayeur A."/>
            <person name="Murphy C."/>
            <person name="Neiman D."/>
            <person name="Pearson M."/>
            <person name="Priest M."/>
            <person name="Roberts A."/>
            <person name="Saif S."/>
            <person name="Shea T."/>
            <person name="Sisk P."/>
            <person name="Stolte C."/>
            <person name="Sykes S."/>
            <person name="Wortman J."/>
            <person name="Nusbaum C."/>
            <person name="Birren B."/>
        </authorList>
    </citation>
    <scope>NUCLEOTIDE SEQUENCE [LARGE SCALE GENOMIC DNA]</scope>
    <source>
        <strain evidence="2">INRA-310</strain>
    </source>
</reference>
<dbReference type="EMBL" id="KI669575">
    <property type="protein sequence ID" value="ETN13341.1"/>
    <property type="molecule type" value="Genomic_DNA"/>
</dbReference>
<sequence length="62" mass="7149">MICPMRFQIILPRETALKLLVWRLYVCCYTNWLFQCGGKTLKSFSAALVVGCRTFSCIYSTC</sequence>
<organism evidence="1 2">
    <name type="scientific">Phytophthora nicotianae (strain INRA-310)</name>
    <name type="common">Phytophthora parasitica</name>
    <dbReference type="NCBI Taxonomy" id="761204"/>
    <lineage>
        <taxon>Eukaryota</taxon>
        <taxon>Sar</taxon>
        <taxon>Stramenopiles</taxon>
        <taxon>Oomycota</taxon>
        <taxon>Peronosporomycetes</taxon>
        <taxon>Peronosporales</taxon>
        <taxon>Peronosporaceae</taxon>
        <taxon>Phytophthora</taxon>
    </lineage>
</organism>
<accession>W2QKC3</accession>
<reference evidence="1 2" key="2">
    <citation type="submission" date="2013-11" db="EMBL/GenBank/DDBJ databases">
        <title>The Genome Sequence of Phytophthora parasitica INRA-310.</title>
        <authorList>
            <consortium name="The Broad Institute Genomics Platform"/>
            <person name="Russ C."/>
            <person name="Tyler B."/>
            <person name="Panabieres F."/>
            <person name="Shan W."/>
            <person name="Tripathy S."/>
            <person name="Grunwald N."/>
            <person name="Machado M."/>
            <person name="Johnson C.S."/>
            <person name="Arredondo F."/>
            <person name="Hong C."/>
            <person name="Coffey M."/>
            <person name="Young S.K."/>
            <person name="Zeng Q."/>
            <person name="Gargeya S."/>
            <person name="Fitzgerald M."/>
            <person name="Abouelleil A."/>
            <person name="Alvarado L."/>
            <person name="Chapman S.B."/>
            <person name="Gainer-Dewar J."/>
            <person name="Goldberg J."/>
            <person name="Griggs A."/>
            <person name="Gujja S."/>
            <person name="Hansen M."/>
            <person name="Howarth C."/>
            <person name="Imamovic A."/>
            <person name="Ireland A."/>
            <person name="Larimer J."/>
            <person name="McCowan C."/>
            <person name="Murphy C."/>
            <person name="Pearson M."/>
            <person name="Poon T.W."/>
            <person name="Priest M."/>
            <person name="Roberts A."/>
            <person name="Saif S."/>
            <person name="Shea T."/>
            <person name="Sykes S."/>
            <person name="Wortman J."/>
            <person name="Nusbaum C."/>
            <person name="Birren B."/>
        </authorList>
    </citation>
    <scope>NUCLEOTIDE SEQUENCE [LARGE SCALE GENOMIC DNA]</scope>
    <source>
        <strain evidence="1 2">INRA-310</strain>
    </source>
</reference>